<dbReference type="InterPro" id="IPR001207">
    <property type="entry name" value="Transposase_mutator"/>
</dbReference>
<accession>A0A5E6MFE6</accession>
<evidence type="ECO:0000256" key="4">
    <source>
        <dbReference type="ARBA" id="ARBA00023125"/>
    </source>
</evidence>
<proteinExistence type="inferred from homology"/>
<comment type="similarity">
    <text evidence="2 6">Belongs to the transposase mutator family.</text>
</comment>
<comment type="function">
    <text evidence="1 6">Required for the transposition of the insertion element.</text>
</comment>
<dbReference type="PANTHER" id="PTHR33217">
    <property type="entry name" value="TRANSPOSASE FOR INSERTION SEQUENCE ELEMENT IS1081"/>
    <property type="match status" value="1"/>
</dbReference>
<organism evidence="8 9">
    <name type="scientific">Methylacidimicrobium cyclopophantes</name>
    <dbReference type="NCBI Taxonomy" id="1041766"/>
    <lineage>
        <taxon>Bacteria</taxon>
        <taxon>Pseudomonadati</taxon>
        <taxon>Verrucomicrobiota</taxon>
        <taxon>Methylacidimicrobium</taxon>
    </lineage>
</organism>
<feature type="region of interest" description="Disordered" evidence="7">
    <location>
        <begin position="76"/>
        <end position="95"/>
    </location>
</feature>
<evidence type="ECO:0000256" key="2">
    <source>
        <dbReference type="ARBA" id="ARBA00010961"/>
    </source>
</evidence>
<keyword evidence="5 6" id="KW-0233">DNA recombination</keyword>
<dbReference type="GO" id="GO:0003677">
    <property type="term" value="F:DNA binding"/>
    <property type="evidence" value="ECO:0007669"/>
    <property type="project" value="UniProtKB-UniRule"/>
</dbReference>
<dbReference type="EMBL" id="CABFUZ020000138">
    <property type="protein sequence ID" value="VVM06961.1"/>
    <property type="molecule type" value="Genomic_DNA"/>
</dbReference>
<evidence type="ECO:0000256" key="1">
    <source>
        <dbReference type="ARBA" id="ARBA00002190"/>
    </source>
</evidence>
<dbReference type="AlphaFoldDB" id="A0A5E6MFE6"/>
<dbReference type="NCBIfam" id="NF033543">
    <property type="entry name" value="transpos_IS256"/>
    <property type="match status" value="1"/>
</dbReference>
<keyword evidence="6" id="KW-0814">Transposable element</keyword>
<feature type="compositionally biased region" description="Basic and acidic residues" evidence="7">
    <location>
        <begin position="1"/>
        <end position="20"/>
    </location>
</feature>
<dbReference type="GO" id="GO:0004803">
    <property type="term" value="F:transposase activity"/>
    <property type="evidence" value="ECO:0007669"/>
    <property type="project" value="UniProtKB-UniRule"/>
</dbReference>
<reference evidence="8" key="1">
    <citation type="submission" date="2019-09" db="EMBL/GenBank/DDBJ databases">
        <authorList>
            <person name="Cremers G."/>
        </authorList>
    </citation>
    <scope>NUCLEOTIDE SEQUENCE [LARGE SCALE GENOMIC DNA]</scope>
    <source>
        <strain evidence="8">3B</strain>
    </source>
</reference>
<keyword evidence="9" id="KW-1185">Reference proteome</keyword>
<evidence type="ECO:0000256" key="5">
    <source>
        <dbReference type="ARBA" id="ARBA00023172"/>
    </source>
</evidence>
<comment type="caution">
    <text evidence="8">The sequence shown here is derived from an EMBL/GenBank/DDBJ whole genome shotgun (WGS) entry which is preliminary data.</text>
</comment>
<dbReference type="GO" id="GO:0006313">
    <property type="term" value="P:DNA transposition"/>
    <property type="evidence" value="ECO:0007669"/>
    <property type="project" value="UniProtKB-UniRule"/>
</dbReference>
<feature type="region of interest" description="Disordered" evidence="7">
    <location>
        <begin position="1"/>
        <end position="21"/>
    </location>
</feature>
<protein>
    <recommendedName>
        <fullName evidence="6">Mutator family transposase</fullName>
    </recommendedName>
</protein>
<evidence type="ECO:0000256" key="6">
    <source>
        <dbReference type="RuleBase" id="RU365089"/>
    </source>
</evidence>
<evidence type="ECO:0000256" key="3">
    <source>
        <dbReference type="ARBA" id="ARBA00022578"/>
    </source>
</evidence>
<evidence type="ECO:0000313" key="9">
    <source>
        <dbReference type="Proteomes" id="UP000381693"/>
    </source>
</evidence>
<evidence type="ECO:0000313" key="8">
    <source>
        <dbReference type="EMBL" id="VVM06961.1"/>
    </source>
</evidence>
<keyword evidence="4 6" id="KW-0238">DNA-binding</keyword>
<evidence type="ECO:0000256" key="7">
    <source>
        <dbReference type="SAM" id="MobiDB-lite"/>
    </source>
</evidence>
<gene>
    <name evidence="8" type="ORF">MAMC_01378</name>
</gene>
<name>A0A5E6MFE6_9BACT</name>
<dbReference type="Proteomes" id="UP000381693">
    <property type="component" value="Unassembled WGS sequence"/>
</dbReference>
<dbReference type="Pfam" id="PF00872">
    <property type="entry name" value="Transposase_mut"/>
    <property type="match status" value="1"/>
</dbReference>
<keyword evidence="3 6" id="KW-0815">Transposition</keyword>
<dbReference type="PANTHER" id="PTHR33217:SF5">
    <property type="entry name" value="MUTATOR FAMILY TRANSPOSASE"/>
    <property type="match status" value="1"/>
</dbReference>
<sequence length="406" mass="46942">MEVTMHKEQEGRDPGDKRPEISPAIIEELMKGYERPEDLIGPGGILEQLTKRLYERVLGAEMTHHLGYEKGQVPKMEAGRKRENHRNGTSKKTLVSEDGKLEIEVPRDRTGEFEPQFIRKGQRRFRGFDSKIIGMYAQGMTVREIQAFLEEQYKVEVSADLICTVTDSVWEDVLEWQSRPLERMYPVVFFDALRVKIRDEGTVKNKAVYLALGIQRDGSKDVLGLWIQQTEGAKFWLGVMNELRHRGVEDILIAVMDGLKGFPEAVTAVFSEAQTQTCIVHLIRNSLSFCNWKERQPVARELKRIYNAESAEVAAKRLEEFAAGEWGKKLPAIVQIWRRVWEQVIPFFAFPLEIRKILYTTNAIESLNMQLRKVLKTRGHFPNDEAAAKLIYLALRNITKKWKIRR</sequence>